<dbReference type="EMBL" id="CAJVPV010004396">
    <property type="protein sequence ID" value="CAG8572581.1"/>
    <property type="molecule type" value="Genomic_DNA"/>
</dbReference>
<evidence type="ECO:0000313" key="2">
    <source>
        <dbReference type="Proteomes" id="UP000789342"/>
    </source>
</evidence>
<keyword evidence="2" id="KW-1185">Reference proteome</keyword>
<reference evidence="1" key="1">
    <citation type="submission" date="2021-06" db="EMBL/GenBank/DDBJ databases">
        <authorList>
            <person name="Kallberg Y."/>
            <person name="Tangrot J."/>
            <person name="Rosling A."/>
        </authorList>
    </citation>
    <scope>NUCLEOTIDE SEQUENCE</scope>
    <source>
        <strain evidence="1">CL551</strain>
    </source>
</reference>
<dbReference type="Proteomes" id="UP000789342">
    <property type="component" value="Unassembled WGS sequence"/>
</dbReference>
<sequence length="39" mass="4448">SLDLIDQRGEGRRTSGTEIFFLCPRSTQAIKLLYNTPYS</sequence>
<gene>
    <name evidence="1" type="ORF">AMORRO_LOCUS6540</name>
</gene>
<evidence type="ECO:0000313" key="1">
    <source>
        <dbReference type="EMBL" id="CAG8572581.1"/>
    </source>
</evidence>
<feature type="non-terminal residue" evidence="1">
    <location>
        <position position="1"/>
    </location>
</feature>
<organism evidence="1 2">
    <name type="scientific">Acaulospora morrowiae</name>
    <dbReference type="NCBI Taxonomy" id="94023"/>
    <lineage>
        <taxon>Eukaryota</taxon>
        <taxon>Fungi</taxon>
        <taxon>Fungi incertae sedis</taxon>
        <taxon>Mucoromycota</taxon>
        <taxon>Glomeromycotina</taxon>
        <taxon>Glomeromycetes</taxon>
        <taxon>Diversisporales</taxon>
        <taxon>Acaulosporaceae</taxon>
        <taxon>Acaulospora</taxon>
    </lineage>
</organism>
<protein>
    <submittedName>
        <fullName evidence="1">15729_t:CDS:1</fullName>
    </submittedName>
</protein>
<name>A0A9N9BRB4_9GLOM</name>
<accession>A0A9N9BRB4</accession>
<comment type="caution">
    <text evidence="1">The sequence shown here is derived from an EMBL/GenBank/DDBJ whole genome shotgun (WGS) entry which is preliminary data.</text>
</comment>
<dbReference type="AlphaFoldDB" id="A0A9N9BRB4"/>
<proteinExistence type="predicted"/>